<dbReference type="PROSITE" id="PS50801">
    <property type="entry name" value="STAS"/>
    <property type="match status" value="1"/>
</dbReference>
<proteinExistence type="predicted"/>
<gene>
    <name evidence="2" type="ORF">FNJ47_02350</name>
</gene>
<dbReference type="InterPro" id="IPR002645">
    <property type="entry name" value="STAS_dom"/>
</dbReference>
<dbReference type="SUPFAM" id="SSF52091">
    <property type="entry name" value="SpoIIaa-like"/>
    <property type="match status" value="1"/>
</dbReference>
<feature type="domain" description="STAS" evidence="1">
    <location>
        <begin position="41"/>
        <end position="136"/>
    </location>
</feature>
<protein>
    <submittedName>
        <fullName evidence="2">STAS domain-containing protein</fullName>
    </submittedName>
</protein>
<dbReference type="PANTHER" id="PTHR33495">
    <property type="entry name" value="ANTI-SIGMA FACTOR ANTAGONIST TM_1081-RELATED-RELATED"/>
    <property type="match status" value="1"/>
</dbReference>
<dbReference type="CDD" id="cd07043">
    <property type="entry name" value="STAS_anti-anti-sigma_factors"/>
    <property type="match status" value="1"/>
</dbReference>
<evidence type="ECO:0000259" key="1">
    <source>
        <dbReference type="PROSITE" id="PS50801"/>
    </source>
</evidence>
<evidence type="ECO:0000313" key="2">
    <source>
        <dbReference type="EMBL" id="NEU94698.1"/>
    </source>
</evidence>
<name>A0A6P1B851_9BRAD</name>
<dbReference type="RefSeq" id="WP_163150219.1">
    <property type="nucleotide sequence ID" value="NZ_VKHP01000005.1"/>
</dbReference>
<evidence type="ECO:0000313" key="3">
    <source>
        <dbReference type="Proteomes" id="UP000468531"/>
    </source>
</evidence>
<accession>A0A6P1B851</accession>
<dbReference type="GO" id="GO:0043856">
    <property type="term" value="F:anti-sigma factor antagonist activity"/>
    <property type="evidence" value="ECO:0007669"/>
    <property type="project" value="TreeGrafter"/>
</dbReference>
<dbReference type="EMBL" id="VKHP01000005">
    <property type="protein sequence ID" value="NEU94698.1"/>
    <property type="molecule type" value="Genomic_DNA"/>
</dbReference>
<dbReference type="AlphaFoldDB" id="A0A6P1B851"/>
<dbReference type="InterPro" id="IPR036513">
    <property type="entry name" value="STAS_dom_sf"/>
</dbReference>
<organism evidence="2 3">
    <name type="scientific">Bradyrhizobium uaiense</name>
    <dbReference type="NCBI Taxonomy" id="2594946"/>
    <lineage>
        <taxon>Bacteria</taxon>
        <taxon>Pseudomonadati</taxon>
        <taxon>Pseudomonadota</taxon>
        <taxon>Alphaproteobacteria</taxon>
        <taxon>Hyphomicrobiales</taxon>
        <taxon>Nitrobacteraceae</taxon>
        <taxon>Bradyrhizobium</taxon>
    </lineage>
</organism>
<reference evidence="2 3" key="1">
    <citation type="journal article" date="2020" name="Arch. Microbiol.">
        <title>Bradyrhizobium uaiense sp. nov., a new highly efficient cowpea symbiont.</title>
        <authorList>
            <person name="Cabral Michel D."/>
            <person name="Azarias Guimaraes A."/>
            <person name="Martins da Costa E."/>
            <person name="Soares de Carvalho T."/>
            <person name="Balsanelli E."/>
            <person name="Willems A."/>
            <person name="Maltempi de Souza E."/>
            <person name="de Souza Moreira F.M."/>
        </authorList>
    </citation>
    <scope>NUCLEOTIDE SEQUENCE [LARGE SCALE GENOMIC DNA]</scope>
    <source>
        <strain evidence="2 3">UFLA 03-164</strain>
    </source>
</reference>
<comment type="caution">
    <text evidence="2">The sequence shown here is derived from an EMBL/GenBank/DDBJ whole genome shotgun (WGS) entry which is preliminary data.</text>
</comment>
<dbReference type="Pfam" id="PF01740">
    <property type="entry name" value="STAS"/>
    <property type="match status" value="1"/>
</dbReference>
<sequence>MNPHENLPPRRPAHATTTTAGIGFGAMDIRFEDLPGQGSKVVLSGRLDSSGAIEIELPFNAVATEKRAVVVDLSGVTILSSSGVRLLLVGAKLCAAKGGKLVILCPQADVAKVLRIARFDALAPIVTSESAALSALGSDLV</sequence>
<keyword evidence="3" id="KW-1185">Reference proteome</keyword>
<dbReference type="Proteomes" id="UP000468531">
    <property type="component" value="Unassembled WGS sequence"/>
</dbReference>
<dbReference type="Gene3D" id="3.30.750.24">
    <property type="entry name" value="STAS domain"/>
    <property type="match status" value="1"/>
</dbReference>